<protein>
    <submittedName>
        <fullName evidence="1">DNA alkylation repair protein</fullName>
    </submittedName>
</protein>
<keyword evidence="2" id="KW-1185">Reference proteome</keyword>
<reference evidence="1" key="1">
    <citation type="journal article" date="2014" name="Int. J. Syst. Evol. Microbiol.">
        <title>Complete genome sequence of Corynebacterium casei LMG S-19264T (=DSM 44701T), isolated from a smear-ripened cheese.</title>
        <authorList>
            <consortium name="US DOE Joint Genome Institute (JGI-PGF)"/>
            <person name="Walter F."/>
            <person name="Albersmeier A."/>
            <person name="Kalinowski J."/>
            <person name="Ruckert C."/>
        </authorList>
    </citation>
    <scope>NUCLEOTIDE SEQUENCE</scope>
    <source>
        <strain evidence="1">CGMCC 1.15966</strain>
    </source>
</reference>
<accession>A0A8H9KU79</accession>
<organism evidence="1 2">
    <name type="scientific">Sphingobacterium cellulitidis</name>
    <dbReference type="NCBI Taxonomy" id="1768011"/>
    <lineage>
        <taxon>Bacteria</taxon>
        <taxon>Pseudomonadati</taxon>
        <taxon>Bacteroidota</taxon>
        <taxon>Sphingobacteriia</taxon>
        <taxon>Sphingobacteriales</taxon>
        <taxon>Sphingobacteriaceae</taxon>
        <taxon>Sphingobacterium</taxon>
    </lineage>
</organism>
<evidence type="ECO:0000313" key="1">
    <source>
        <dbReference type="EMBL" id="GGE19833.1"/>
    </source>
</evidence>
<dbReference type="InterPro" id="IPR016024">
    <property type="entry name" value="ARM-type_fold"/>
</dbReference>
<gene>
    <name evidence="1" type="ORF">GCM10011516_16860</name>
</gene>
<dbReference type="RefSeq" id="WP_229678302.1">
    <property type="nucleotide sequence ID" value="NZ_BMKM01000003.1"/>
</dbReference>
<name>A0A8H9KU79_9SPHI</name>
<proteinExistence type="predicted"/>
<reference evidence="1" key="2">
    <citation type="submission" date="2020-09" db="EMBL/GenBank/DDBJ databases">
        <authorList>
            <person name="Sun Q."/>
            <person name="Zhou Y."/>
        </authorList>
    </citation>
    <scope>NUCLEOTIDE SEQUENCE</scope>
    <source>
        <strain evidence="1">CGMCC 1.15966</strain>
    </source>
</reference>
<dbReference type="AlphaFoldDB" id="A0A8H9KU79"/>
<dbReference type="Gene3D" id="1.25.10.90">
    <property type="match status" value="1"/>
</dbReference>
<dbReference type="SUPFAM" id="SSF48371">
    <property type="entry name" value="ARM repeat"/>
    <property type="match status" value="1"/>
</dbReference>
<dbReference type="EMBL" id="BMKM01000003">
    <property type="protein sequence ID" value="GGE19833.1"/>
    <property type="molecule type" value="Genomic_DNA"/>
</dbReference>
<comment type="caution">
    <text evidence="1">The sequence shown here is derived from an EMBL/GenBank/DDBJ whole genome shotgun (WGS) entry which is preliminary data.</text>
</comment>
<evidence type="ECO:0000313" key="2">
    <source>
        <dbReference type="Proteomes" id="UP000614460"/>
    </source>
</evidence>
<sequence length="224" mass="25571">MATMTKQAVLDELKSLGSDKLIAQNKKRGAGDNQFGTKMGDVRKIAAKIKKDQALGLELWATGNMEARCVAILILDPKQLNNEQITAMVSSENFANVIDWLYSYIIKDYRDKQTLRKEWEHADNLMLQRLAWSLIAGNLTRQPELEDIPKLLTYIEKHLKSAPAEVQWTMNSALVQIGINHPSYRDKALEIGNRLEVYKDYPVSKGCTSPFAPIWIDYFVKREK</sequence>
<dbReference type="PANTHER" id="PTHR41291:SF1">
    <property type="entry name" value="DNA ALKYLATION REPAIR PROTEIN"/>
    <property type="match status" value="1"/>
</dbReference>
<dbReference type="Pfam" id="PF08713">
    <property type="entry name" value="DNA_alkylation"/>
    <property type="match status" value="1"/>
</dbReference>
<dbReference type="Proteomes" id="UP000614460">
    <property type="component" value="Unassembled WGS sequence"/>
</dbReference>
<dbReference type="InterPro" id="IPR014825">
    <property type="entry name" value="DNA_alkylation"/>
</dbReference>
<dbReference type="PANTHER" id="PTHR41291">
    <property type="entry name" value="DNA ALKYLATION REPAIR PROTEIN"/>
    <property type="match status" value="1"/>
</dbReference>